<evidence type="ECO:0000256" key="1">
    <source>
        <dbReference type="SAM" id="MobiDB-lite"/>
    </source>
</evidence>
<protein>
    <submittedName>
        <fullName evidence="2">Uncharacterized protein</fullName>
    </submittedName>
</protein>
<dbReference type="Proteomes" id="UP000886998">
    <property type="component" value="Unassembled WGS sequence"/>
</dbReference>
<reference evidence="2" key="1">
    <citation type="submission" date="2020-08" db="EMBL/GenBank/DDBJ databases">
        <title>Multicomponent nature underlies the extraordinary mechanical properties of spider dragline silk.</title>
        <authorList>
            <person name="Kono N."/>
            <person name="Nakamura H."/>
            <person name="Mori M."/>
            <person name="Yoshida Y."/>
            <person name="Ohtoshi R."/>
            <person name="Malay A.D."/>
            <person name="Moran D.A.P."/>
            <person name="Tomita M."/>
            <person name="Numata K."/>
            <person name="Arakawa K."/>
        </authorList>
    </citation>
    <scope>NUCLEOTIDE SEQUENCE</scope>
</reference>
<gene>
    <name evidence="2" type="ORF">TNIN_454901</name>
</gene>
<sequence length="103" mass="11835">MICRHASCVIEMRKVADAPRIHTVATRQTDSSRAHPDENPIWNGPEGSQNEVFRNAWEKDGPPRQFPSRLILNQRQLRPPQGKKKTAKKKKDEESFDSGTRPF</sequence>
<feature type="region of interest" description="Disordered" evidence="1">
    <location>
        <begin position="26"/>
        <end position="103"/>
    </location>
</feature>
<comment type="caution">
    <text evidence="2">The sequence shown here is derived from an EMBL/GenBank/DDBJ whole genome shotgun (WGS) entry which is preliminary data.</text>
</comment>
<organism evidence="2 3">
    <name type="scientific">Trichonephila inaurata madagascariensis</name>
    <dbReference type="NCBI Taxonomy" id="2747483"/>
    <lineage>
        <taxon>Eukaryota</taxon>
        <taxon>Metazoa</taxon>
        <taxon>Ecdysozoa</taxon>
        <taxon>Arthropoda</taxon>
        <taxon>Chelicerata</taxon>
        <taxon>Arachnida</taxon>
        <taxon>Araneae</taxon>
        <taxon>Araneomorphae</taxon>
        <taxon>Entelegynae</taxon>
        <taxon>Araneoidea</taxon>
        <taxon>Nephilidae</taxon>
        <taxon>Trichonephila</taxon>
        <taxon>Trichonephila inaurata</taxon>
    </lineage>
</organism>
<accession>A0A8X7BNQ3</accession>
<evidence type="ECO:0000313" key="2">
    <source>
        <dbReference type="EMBL" id="GFY37022.1"/>
    </source>
</evidence>
<dbReference type="EMBL" id="BMAV01000038">
    <property type="protein sequence ID" value="GFY37022.1"/>
    <property type="molecule type" value="Genomic_DNA"/>
</dbReference>
<evidence type="ECO:0000313" key="3">
    <source>
        <dbReference type="Proteomes" id="UP000886998"/>
    </source>
</evidence>
<keyword evidence="3" id="KW-1185">Reference proteome</keyword>
<dbReference type="AlphaFoldDB" id="A0A8X7BNQ3"/>
<proteinExistence type="predicted"/>
<name>A0A8X7BNQ3_9ARAC</name>